<dbReference type="STRING" id="640132.Srot_1289"/>
<dbReference type="SUPFAM" id="SSF51735">
    <property type="entry name" value="NAD(P)-binding Rossmann-fold domains"/>
    <property type="match status" value="1"/>
</dbReference>
<name>D6ZFN4_SEGRD</name>
<dbReference type="eggNOG" id="COG4221">
    <property type="taxonomic scope" value="Bacteria"/>
</dbReference>
<dbReference type="PANTHER" id="PTHR43391:SF94">
    <property type="entry name" value="OXIDOREDUCTASE-RELATED"/>
    <property type="match status" value="1"/>
</dbReference>
<evidence type="ECO:0000256" key="2">
    <source>
        <dbReference type="ARBA" id="ARBA00023002"/>
    </source>
</evidence>
<dbReference type="Gene3D" id="3.40.50.720">
    <property type="entry name" value="NAD(P)-binding Rossmann-like Domain"/>
    <property type="match status" value="1"/>
</dbReference>
<organism evidence="5 6">
    <name type="scientific">Segniliparus rotundus (strain ATCC BAA-972 / CDC 1076 / CIP 108378 / DSM 44985 / JCM 13578)</name>
    <dbReference type="NCBI Taxonomy" id="640132"/>
    <lineage>
        <taxon>Bacteria</taxon>
        <taxon>Bacillati</taxon>
        <taxon>Actinomycetota</taxon>
        <taxon>Actinomycetes</taxon>
        <taxon>Mycobacteriales</taxon>
        <taxon>Segniliparaceae</taxon>
        <taxon>Segniliparus</taxon>
    </lineage>
</organism>
<evidence type="ECO:0000256" key="1">
    <source>
        <dbReference type="ARBA" id="ARBA00006484"/>
    </source>
</evidence>
<dbReference type="PANTHER" id="PTHR43391">
    <property type="entry name" value="RETINOL DEHYDROGENASE-RELATED"/>
    <property type="match status" value="1"/>
</dbReference>
<keyword evidence="2" id="KW-0560">Oxidoreductase</keyword>
<dbReference type="Proteomes" id="UP000002247">
    <property type="component" value="Chromosome"/>
</dbReference>
<dbReference type="Pfam" id="PF00106">
    <property type="entry name" value="adh_short"/>
    <property type="match status" value="1"/>
</dbReference>
<dbReference type="InterPro" id="IPR002347">
    <property type="entry name" value="SDR_fam"/>
</dbReference>
<evidence type="ECO:0000256" key="3">
    <source>
        <dbReference type="RuleBase" id="RU000363"/>
    </source>
</evidence>
<protein>
    <submittedName>
        <fullName evidence="5">Short-chain dehydrogenase/reductase SDR</fullName>
    </submittedName>
</protein>
<reference evidence="5 6" key="1">
    <citation type="journal article" date="2010" name="Stand. Genomic Sci.">
        <title>Complete genome sequence of Segniliparus rotundus type strain (CDC 1076).</title>
        <authorList>
            <person name="Sikorski J."/>
            <person name="Lapidus A."/>
            <person name="Copeland A."/>
            <person name="Misra M."/>
            <person name="Glavina Del Rio T."/>
            <person name="Nolan M."/>
            <person name="Lucas S."/>
            <person name="Chen F."/>
            <person name="Tice H."/>
            <person name="Cheng J.F."/>
            <person name="Jando M."/>
            <person name="Schneider S."/>
            <person name="Bruce D."/>
            <person name="Goodwin L."/>
            <person name="Pitluck S."/>
            <person name="Liolios K."/>
            <person name="Mikhailova N."/>
            <person name="Pati A."/>
            <person name="Ivanova N."/>
            <person name="Mavromatis K."/>
            <person name="Chen A."/>
            <person name="Palaniappan K."/>
            <person name="Chertkov O."/>
            <person name="Land M."/>
            <person name="Hauser L."/>
            <person name="Chang Y.J."/>
            <person name="Jeffries C.D."/>
            <person name="Brettin T."/>
            <person name="Detter J.C."/>
            <person name="Han C."/>
            <person name="Rohde M."/>
            <person name="Goker M."/>
            <person name="Bristow J."/>
            <person name="Eisen J.A."/>
            <person name="Markowitz V."/>
            <person name="Hugenholtz P."/>
            <person name="Kyrpides N.C."/>
            <person name="Klenk H.P."/>
        </authorList>
    </citation>
    <scope>NUCLEOTIDE SEQUENCE [LARGE SCALE GENOMIC DNA]</scope>
    <source>
        <strain evidence="6">ATCC BAA-972 / CDC 1076 / CIP 108378 / DSM 44985 / JCM 13578</strain>
    </source>
</reference>
<proteinExistence type="inferred from homology"/>
<feature type="domain" description="Ketoreductase" evidence="4">
    <location>
        <begin position="3"/>
        <end position="182"/>
    </location>
</feature>
<evidence type="ECO:0000259" key="4">
    <source>
        <dbReference type="SMART" id="SM00822"/>
    </source>
</evidence>
<dbReference type="FunFam" id="3.40.50.720:FF:000084">
    <property type="entry name" value="Short-chain dehydrogenase reductase"/>
    <property type="match status" value="1"/>
</dbReference>
<accession>D6ZFN4</accession>
<dbReference type="EMBL" id="CP001958">
    <property type="protein sequence ID" value="ADG97758.1"/>
    <property type="molecule type" value="Genomic_DNA"/>
</dbReference>
<dbReference type="NCBIfam" id="NF004196">
    <property type="entry name" value="PRK05650.1"/>
    <property type="match status" value="1"/>
</dbReference>
<dbReference type="InterPro" id="IPR057326">
    <property type="entry name" value="KR_dom"/>
</dbReference>
<dbReference type="GO" id="GO:0016491">
    <property type="term" value="F:oxidoreductase activity"/>
    <property type="evidence" value="ECO:0007669"/>
    <property type="project" value="UniProtKB-KW"/>
</dbReference>
<sequence length="275" mass="29863">MGKRVLVTGAASGLGLQIAVRYARAGAKVLLTDVDEAAGEKARAQAAKHGEAVFRQLDVADPDAWSAAVAWCEREWGGLDILVNNAGVASAGEFEQITPEDWDWIITINLKGVVFGARVATELFKRQRSGHIVNVASLAGLMHLPGMASYNVTKAGVVSLSETLRHELKPYGVKTTVVCPAFFATNLTDRMRSTDPFFTEVTGKFMRGSKITAEQVADSVFQAVRRGTFLLVVPSEARRTYLFKKHMPRVVDVFIARGWGRARRSLAKSRGSVAG</sequence>
<dbReference type="PRINTS" id="PR00081">
    <property type="entry name" value="GDHRDH"/>
</dbReference>
<dbReference type="PRINTS" id="PR00080">
    <property type="entry name" value="SDRFAMILY"/>
</dbReference>
<dbReference type="KEGG" id="srt:Srot_1289"/>
<dbReference type="SMART" id="SM00822">
    <property type="entry name" value="PKS_KR"/>
    <property type="match status" value="1"/>
</dbReference>
<dbReference type="AlphaFoldDB" id="D6ZFN4"/>
<dbReference type="CDD" id="cd05233">
    <property type="entry name" value="SDR_c"/>
    <property type="match status" value="1"/>
</dbReference>
<comment type="similarity">
    <text evidence="1 3">Belongs to the short-chain dehydrogenases/reductases (SDR) family.</text>
</comment>
<dbReference type="InterPro" id="IPR020904">
    <property type="entry name" value="Sc_DH/Rdtase_CS"/>
</dbReference>
<dbReference type="PROSITE" id="PS00061">
    <property type="entry name" value="ADH_SHORT"/>
    <property type="match status" value="1"/>
</dbReference>
<keyword evidence="6" id="KW-1185">Reference proteome</keyword>
<gene>
    <name evidence="5" type="ordered locus">Srot_1289</name>
</gene>
<dbReference type="RefSeq" id="WP_013138212.1">
    <property type="nucleotide sequence ID" value="NC_014168.1"/>
</dbReference>
<evidence type="ECO:0000313" key="6">
    <source>
        <dbReference type="Proteomes" id="UP000002247"/>
    </source>
</evidence>
<dbReference type="OrthoDB" id="210852at2"/>
<dbReference type="InterPro" id="IPR036291">
    <property type="entry name" value="NAD(P)-bd_dom_sf"/>
</dbReference>
<evidence type="ECO:0000313" key="5">
    <source>
        <dbReference type="EMBL" id="ADG97758.1"/>
    </source>
</evidence>
<dbReference type="HOGENOM" id="CLU_010194_2_1_11"/>